<evidence type="ECO:0000256" key="1">
    <source>
        <dbReference type="ARBA" id="ARBA00001968"/>
    </source>
</evidence>
<protein>
    <recommendedName>
        <fullName evidence="8">DDE Tnp4 domain-containing protein</fullName>
    </recommendedName>
</protein>
<dbReference type="PANTHER" id="PTHR22930:SF269">
    <property type="entry name" value="NUCLEASE HARBI1-LIKE PROTEIN"/>
    <property type="match status" value="1"/>
</dbReference>
<dbReference type="EMBL" id="KK120809">
    <property type="protein sequence ID" value="KFM79081.1"/>
    <property type="molecule type" value="Genomic_DNA"/>
</dbReference>
<gene>
    <name evidence="9" type="ORF">X975_05721</name>
</gene>
<keyword evidence="6" id="KW-0378">Hydrolase</keyword>
<keyword evidence="4" id="KW-0540">Nuclease</keyword>
<keyword evidence="5" id="KW-0479">Metal-binding</keyword>
<evidence type="ECO:0000256" key="4">
    <source>
        <dbReference type="ARBA" id="ARBA00022722"/>
    </source>
</evidence>
<keyword evidence="7" id="KW-0539">Nucleus</keyword>
<dbReference type="Proteomes" id="UP000054359">
    <property type="component" value="Unassembled WGS sequence"/>
</dbReference>
<dbReference type="Pfam" id="PF13359">
    <property type="entry name" value="DDE_Tnp_4"/>
    <property type="match status" value="1"/>
</dbReference>
<proteinExistence type="inferred from homology"/>
<comment type="subcellular location">
    <subcellularLocation>
        <location evidence="2">Nucleus</location>
    </subcellularLocation>
</comment>
<dbReference type="GO" id="GO:0016787">
    <property type="term" value="F:hydrolase activity"/>
    <property type="evidence" value="ECO:0007669"/>
    <property type="project" value="UniProtKB-KW"/>
</dbReference>
<evidence type="ECO:0000256" key="3">
    <source>
        <dbReference type="ARBA" id="ARBA00006958"/>
    </source>
</evidence>
<reference evidence="9 10" key="1">
    <citation type="submission" date="2013-11" db="EMBL/GenBank/DDBJ databases">
        <title>Genome sequencing of Stegodyphus mimosarum.</title>
        <authorList>
            <person name="Bechsgaard J."/>
        </authorList>
    </citation>
    <scope>NUCLEOTIDE SEQUENCE [LARGE SCALE GENOMIC DNA]</scope>
</reference>
<evidence type="ECO:0000256" key="5">
    <source>
        <dbReference type="ARBA" id="ARBA00022723"/>
    </source>
</evidence>
<comment type="cofactor">
    <cofactor evidence="1">
        <name>a divalent metal cation</name>
        <dbReference type="ChEBI" id="CHEBI:60240"/>
    </cofactor>
</comment>
<evidence type="ECO:0000256" key="2">
    <source>
        <dbReference type="ARBA" id="ARBA00004123"/>
    </source>
</evidence>
<dbReference type="OrthoDB" id="6424512at2759"/>
<dbReference type="GO" id="GO:0046872">
    <property type="term" value="F:metal ion binding"/>
    <property type="evidence" value="ECO:0007669"/>
    <property type="project" value="UniProtKB-KW"/>
</dbReference>
<evidence type="ECO:0000259" key="8">
    <source>
        <dbReference type="Pfam" id="PF13359"/>
    </source>
</evidence>
<organism evidence="9 10">
    <name type="scientific">Stegodyphus mimosarum</name>
    <name type="common">African social velvet spider</name>
    <dbReference type="NCBI Taxonomy" id="407821"/>
    <lineage>
        <taxon>Eukaryota</taxon>
        <taxon>Metazoa</taxon>
        <taxon>Ecdysozoa</taxon>
        <taxon>Arthropoda</taxon>
        <taxon>Chelicerata</taxon>
        <taxon>Arachnida</taxon>
        <taxon>Araneae</taxon>
        <taxon>Araneomorphae</taxon>
        <taxon>Entelegynae</taxon>
        <taxon>Eresoidea</taxon>
        <taxon>Eresidae</taxon>
        <taxon>Stegodyphus</taxon>
    </lineage>
</organism>
<dbReference type="GO" id="GO:0004518">
    <property type="term" value="F:nuclease activity"/>
    <property type="evidence" value="ECO:0007669"/>
    <property type="project" value="UniProtKB-KW"/>
</dbReference>
<dbReference type="OMA" id="AVCPGKY"/>
<evidence type="ECO:0000313" key="10">
    <source>
        <dbReference type="Proteomes" id="UP000054359"/>
    </source>
</evidence>
<dbReference type="InterPro" id="IPR045249">
    <property type="entry name" value="HARBI1-like"/>
</dbReference>
<sequence>MTSISYLFRVGKPTVSKIVRQVCDAIWDNLSPVVLKPPTTEKWREIATIINNEWEFPNCIGAVDGKHIVMQAPNSSGSAFFKGSFIVLLAACDGKYRFTVVNIGGSGRQSDGGIFHSSNFGQALQKESLNIPKPEAVCPGKYLPYVFVADEAFPLKKKFNATISWSQKESLNIPKPEAVCPGKYLPYVFVTDEAFPLKKHLMQPFPGRNLDI</sequence>
<evidence type="ECO:0000256" key="7">
    <source>
        <dbReference type="ARBA" id="ARBA00023242"/>
    </source>
</evidence>
<accession>A0A087UNZ2</accession>
<name>A0A087UNZ2_STEMI</name>
<dbReference type="GO" id="GO:0005634">
    <property type="term" value="C:nucleus"/>
    <property type="evidence" value="ECO:0007669"/>
    <property type="project" value="UniProtKB-SubCell"/>
</dbReference>
<comment type="similarity">
    <text evidence="3">Belongs to the HARBI1 family.</text>
</comment>
<evidence type="ECO:0000313" key="9">
    <source>
        <dbReference type="EMBL" id="KFM79081.1"/>
    </source>
</evidence>
<keyword evidence="10" id="KW-1185">Reference proteome</keyword>
<dbReference type="STRING" id="407821.A0A087UNZ2"/>
<dbReference type="AlphaFoldDB" id="A0A087UNZ2"/>
<dbReference type="PANTHER" id="PTHR22930">
    <property type="match status" value="1"/>
</dbReference>
<evidence type="ECO:0000256" key="6">
    <source>
        <dbReference type="ARBA" id="ARBA00022801"/>
    </source>
</evidence>
<feature type="non-terminal residue" evidence="9">
    <location>
        <position position="212"/>
    </location>
</feature>
<dbReference type="InterPro" id="IPR027806">
    <property type="entry name" value="HARBI1_dom"/>
</dbReference>
<feature type="domain" description="DDE Tnp4" evidence="8">
    <location>
        <begin position="63"/>
        <end position="160"/>
    </location>
</feature>